<protein>
    <submittedName>
        <fullName evidence="1">Uncharacterized protein</fullName>
    </submittedName>
</protein>
<evidence type="ECO:0000313" key="1">
    <source>
        <dbReference type="EMBL" id="KKL77222.1"/>
    </source>
</evidence>
<name>A0A0F9HQ05_9ZZZZ</name>
<gene>
    <name evidence="1" type="ORF">LCGC14_2037050</name>
</gene>
<feature type="non-terminal residue" evidence="1">
    <location>
        <position position="717"/>
    </location>
</feature>
<accession>A0A0F9HQ05</accession>
<sequence length="717" mass="74028">EFVAASGSLQSSIDSIDASVTLQEAYDNGDGVITTTAGKPLDLQGTGELTAVSGTFTGDVGIGTLAPTTELEVVGDITSKGTSWTSRTSAADLFWNDVAYGNGLFVAVSNSGVSNRIMTSPDGVNWTSRTSPADEAWRSVIYGNGIFVAVANSGTFPIMTSPDGITWTKRTGTANNNWFKVTYGKGLFVAVANSGGSDRVMTSPDGITWTSRAEAASKAWFSVTYGNGLFVAVAVGGTTQRVMTSPDGITWTAQDSAADSNWSDVAYGNGLFVAVARGAVVSETVQTSPDGITWTLRTGASDNDWQRVVYGNGLFVAISTDGSGDRVMTSPDGINWTSRTNAVENNWHGLTYGNGIFVAVSNTGSTDSVMTSGKIEINEVSTNNILQGGREIRGDLDVTGDVTISGSGSFDSDITAPTGTFADSLTVSGIPVDIAGITTDHGALNGLSDDDHTQYSLVDGTRAFTGRVTMDDALDIISSGIAIPTGSAGSPGLAFIGDHNSGLYQNTLDQVGITTGGTVRLTVTSNEIIVRQPVKMFRSTGATIPDFTSFTDTDTGMYFLGGDVLGLSAGGTKTVTISGLNDNTDGVGIVGNLTVTGTIAGARGEFDLLDVPDGTNSNPSIIFDGETDTGLYHPNAGQVAIATDGFQAVRFQKSSGEGLLVLSGRMGVNHAGTSVSEASIYNWVSADTGLYFPADNEVGITVNGVGRLVVSGTTPET</sequence>
<feature type="non-terminal residue" evidence="1">
    <location>
        <position position="1"/>
    </location>
</feature>
<comment type="caution">
    <text evidence="1">The sequence shown here is derived from an EMBL/GenBank/DDBJ whole genome shotgun (WGS) entry which is preliminary data.</text>
</comment>
<dbReference type="InterPro" id="IPR036278">
    <property type="entry name" value="Sialidase_sf"/>
</dbReference>
<organism evidence="1">
    <name type="scientific">marine sediment metagenome</name>
    <dbReference type="NCBI Taxonomy" id="412755"/>
    <lineage>
        <taxon>unclassified sequences</taxon>
        <taxon>metagenomes</taxon>
        <taxon>ecological metagenomes</taxon>
    </lineage>
</organism>
<dbReference type="SUPFAM" id="SSF50939">
    <property type="entry name" value="Sialidases"/>
    <property type="match status" value="2"/>
</dbReference>
<proteinExistence type="predicted"/>
<dbReference type="EMBL" id="LAZR01023816">
    <property type="protein sequence ID" value="KKL77222.1"/>
    <property type="molecule type" value="Genomic_DNA"/>
</dbReference>
<dbReference type="AlphaFoldDB" id="A0A0F9HQ05"/>
<reference evidence="1" key="1">
    <citation type="journal article" date="2015" name="Nature">
        <title>Complex archaea that bridge the gap between prokaryotes and eukaryotes.</title>
        <authorList>
            <person name="Spang A."/>
            <person name="Saw J.H."/>
            <person name="Jorgensen S.L."/>
            <person name="Zaremba-Niedzwiedzka K."/>
            <person name="Martijn J."/>
            <person name="Lind A.E."/>
            <person name="van Eijk R."/>
            <person name="Schleper C."/>
            <person name="Guy L."/>
            <person name="Ettema T.J."/>
        </authorList>
    </citation>
    <scope>NUCLEOTIDE SEQUENCE</scope>
</reference>